<proteinExistence type="predicted"/>
<organism evidence="3 4">
    <name type="scientific">Protopolystoma xenopodis</name>
    <dbReference type="NCBI Taxonomy" id="117903"/>
    <lineage>
        <taxon>Eukaryota</taxon>
        <taxon>Metazoa</taxon>
        <taxon>Spiralia</taxon>
        <taxon>Lophotrochozoa</taxon>
        <taxon>Platyhelminthes</taxon>
        <taxon>Monogenea</taxon>
        <taxon>Polyopisthocotylea</taxon>
        <taxon>Polystomatidea</taxon>
        <taxon>Polystomatidae</taxon>
        <taxon>Protopolystoma</taxon>
    </lineage>
</organism>
<sequence length="51" mass="5627">MLMPRCGVGLCTLHGCLYAVGGQDGIVELNTVERYDPVTNIWEFVAPMLSR</sequence>
<evidence type="ECO:0000256" key="2">
    <source>
        <dbReference type="ARBA" id="ARBA00022737"/>
    </source>
</evidence>
<reference evidence="3" key="1">
    <citation type="submission" date="2018-11" db="EMBL/GenBank/DDBJ databases">
        <authorList>
            <consortium name="Pathogen Informatics"/>
        </authorList>
    </citation>
    <scope>NUCLEOTIDE SEQUENCE</scope>
</reference>
<dbReference type="SUPFAM" id="SSF117281">
    <property type="entry name" value="Kelch motif"/>
    <property type="match status" value="1"/>
</dbReference>
<dbReference type="PANTHER" id="PTHR46344:SF16">
    <property type="entry name" value="KELCH MOTIF FAMILY PROTEIN, EXPRESSED"/>
    <property type="match status" value="1"/>
</dbReference>
<evidence type="ECO:0000313" key="4">
    <source>
        <dbReference type="Proteomes" id="UP000784294"/>
    </source>
</evidence>
<dbReference type="InterPro" id="IPR006652">
    <property type="entry name" value="Kelch_1"/>
</dbReference>
<dbReference type="EMBL" id="CAAALY010098273">
    <property type="protein sequence ID" value="VEL28854.1"/>
    <property type="molecule type" value="Genomic_DNA"/>
</dbReference>
<keyword evidence="1" id="KW-0880">Kelch repeat</keyword>
<protein>
    <submittedName>
        <fullName evidence="3">Uncharacterized protein</fullName>
    </submittedName>
</protein>
<gene>
    <name evidence="3" type="ORF">PXEA_LOCUS22294</name>
</gene>
<keyword evidence="2" id="KW-0677">Repeat</keyword>
<dbReference type="InterPro" id="IPR015915">
    <property type="entry name" value="Kelch-typ_b-propeller"/>
</dbReference>
<name>A0A448X5W4_9PLAT</name>
<dbReference type="OrthoDB" id="1022638at2759"/>
<keyword evidence="4" id="KW-1185">Reference proteome</keyword>
<dbReference type="SMART" id="SM00612">
    <property type="entry name" value="Kelch"/>
    <property type="match status" value="1"/>
</dbReference>
<evidence type="ECO:0000313" key="3">
    <source>
        <dbReference type="EMBL" id="VEL28854.1"/>
    </source>
</evidence>
<dbReference type="Proteomes" id="UP000784294">
    <property type="component" value="Unassembled WGS sequence"/>
</dbReference>
<accession>A0A448X5W4</accession>
<comment type="caution">
    <text evidence="3">The sequence shown here is derived from an EMBL/GenBank/DDBJ whole genome shotgun (WGS) entry which is preliminary data.</text>
</comment>
<evidence type="ECO:0000256" key="1">
    <source>
        <dbReference type="ARBA" id="ARBA00022441"/>
    </source>
</evidence>
<dbReference type="Gene3D" id="2.120.10.80">
    <property type="entry name" value="Kelch-type beta propeller"/>
    <property type="match status" value="1"/>
</dbReference>
<dbReference type="Pfam" id="PF01344">
    <property type="entry name" value="Kelch_1"/>
    <property type="match status" value="1"/>
</dbReference>
<dbReference type="AlphaFoldDB" id="A0A448X5W4"/>
<dbReference type="PANTHER" id="PTHR46344">
    <property type="entry name" value="OS02G0202900 PROTEIN"/>
    <property type="match status" value="1"/>
</dbReference>